<dbReference type="Proteomes" id="UP000038045">
    <property type="component" value="Unplaced"/>
</dbReference>
<protein>
    <submittedName>
        <fullName evidence="3">Uncharacterized protein</fullName>
    </submittedName>
</protein>
<evidence type="ECO:0000313" key="2">
    <source>
        <dbReference type="Proteomes" id="UP000038045"/>
    </source>
</evidence>
<dbReference type="WBParaSite" id="PTRK_0000760400.1">
    <property type="protein sequence ID" value="PTRK_0000760400.1"/>
    <property type="gene ID" value="PTRK_0000760400"/>
</dbReference>
<accession>A0A0N4ZI50</accession>
<sequence length="227" mass="25833">MFSYLITLFLFFNTFPYVTYGCNAPPGCEDVGLTKDFVSEYSPHVQWTYQTDKSLRISGQASSENEAQKKLSADIKKVIDDIRGKYGGHLDLKSMELLDIGSSTVIGEFHYVNFPSKCELIECTSDSRVSWGSESDDLNVILQSQSGSGKFYYALDNYTYKSDEVQCDANGNKKKNGVQEWLPLKIRISFNKTPGVQKLCSVQWDELMKQVLEGLNKNFRVRDMSWE</sequence>
<name>A0A0N4ZI50_PARTI</name>
<feature type="signal peptide" evidence="1">
    <location>
        <begin position="1"/>
        <end position="21"/>
    </location>
</feature>
<feature type="chain" id="PRO_5005891742" evidence="1">
    <location>
        <begin position="22"/>
        <end position="227"/>
    </location>
</feature>
<reference evidence="3" key="1">
    <citation type="submission" date="2017-02" db="UniProtKB">
        <authorList>
            <consortium name="WormBaseParasite"/>
        </authorList>
    </citation>
    <scope>IDENTIFICATION</scope>
</reference>
<evidence type="ECO:0000256" key="1">
    <source>
        <dbReference type="SAM" id="SignalP"/>
    </source>
</evidence>
<dbReference type="AlphaFoldDB" id="A0A0N4ZI50"/>
<organism evidence="2 3">
    <name type="scientific">Parastrongyloides trichosuri</name>
    <name type="common">Possum-specific nematode worm</name>
    <dbReference type="NCBI Taxonomy" id="131310"/>
    <lineage>
        <taxon>Eukaryota</taxon>
        <taxon>Metazoa</taxon>
        <taxon>Ecdysozoa</taxon>
        <taxon>Nematoda</taxon>
        <taxon>Chromadorea</taxon>
        <taxon>Rhabditida</taxon>
        <taxon>Tylenchina</taxon>
        <taxon>Panagrolaimomorpha</taxon>
        <taxon>Strongyloidoidea</taxon>
        <taxon>Strongyloididae</taxon>
        <taxon>Parastrongyloides</taxon>
    </lineage>
</organism>
<proteinExistence type="predicted"/>
<keyword evidence="1" id="KW-0732">Signal</keyword>
<evidence type="ECO:0000313" key="3">
    <source>
        <dbReference type="WBParaSite" id="PTRK_0000760400.1"/>
    </source>
</evidence>
<keyword evidence="2" id="KW-1185">Reference proteome</keyword>